<dbReference type="InterPro" id="IPR003819">
    <property type="entry name" value="TauD/TfdA-like"/>
</dbReference>
<evidence type="ECO:0000256" key="5">
    <source>
        <dbReference type="ARBA" id="ARBA00023004"/>
    </source>
</evidence>
<dbReference type="InterPro" id="IPR051178">
    <property type="entry name" value="TfdA_dioxygenase"/>
</dbReference>
<dbReference type="RefSeq" id="WP_265267524.1">
    <property type="nucleotide sequence ID" value="NZ_JANFAV010000001.1"/>
</dbReference>
<comment type="similarity">
    <text evidence="1">Belongs to the TfdA dioxygenase family.</text>
</comment>
<dbReference type="GO" id="GO:0016706">
    <property type="term" value="F:2-oxoglutarate-dependent dioxygenase activity"/>
    <property type="evidence" value="ECO:0007669"/>
    <property type="project" value="UniProtKB-ARBA"/>
</dbReference>
<organism evidence="7 8">
    <name type="scientific">Sphingomonas lycopersici</name>
    <dbReference type="NCBI Taxonomy" id="2951807"/>
    <lineage>
        <taxon>Bacteria</taxon>
        <taxon>Pseudomonadati</taxon>
        <taxon>Pseudomonadota</taxon>
        <taxon>Alphaproteobacteria</taxon>
        <taxon>Sphingomonadales</taxon>
        <taxon>Sphingomonadaceae</taxon>
        <taxon>Sphingomonas</taxon>
    </lineage>
</organism>
<name>A0AA42CSM9_9SPHN</name>
<evidence type="ECO:0000256" key="2">
    <source>
        <dbReference type="ARBA" id="ARBA00022723"/>
    </source>
</evidence>
<dbReference type="PANTHER" id="PTHR43779:SF3">
    <property type="entry name" value="(3R)-3-[(CARBOXYMETHYL)AMINO]FATTY ACID OXYGENASE_DECARBOXYLASE"/>
    <property type="match status" value="1"/>
</dbReference>
<evidence type="ECO:0000259" key="6">
    <source>
        <dbReference type="Pfam" id="PF02668"/>
    </source>
</evidence>
<evidence type="ECO:0000256" key="4">
    <source>
        <dbReference type="ARBA" id="ARBA00023002"/>
    </source>
</evidence>
<proteinExistence type="inferred from homology"/>
<evidence type="ECO:0000256" key="1">
    <source>
        <dbReference type="ARBA" id="ARBA00005896"/>
    </source>
</evidence>
<evidence type="ECO:0000256" key="3">
    <source>
        <dbReference type="ARBA" id="ARBA00022964"/>
    </source>
</evidence>
<evidence type="ECO:0000313" key="7">
    <source>
        <dbReference type="EMBL" id="MCW6533496.1"/>
    </source>
</evidence>
<dbReference type="AlphaFoldDB" id="A0AA42CSM9"/>
<sequence>MPLTVKPILPRFGAEVSGVDLTRPLDPAMRREIVDTMNRWGVCVYRDTGLDDESHIAFSRIFGHLELAPAMKDRPRRHRYPELFDASNLTRDGEIVRDENLLLHKKGDRLWHTDSSFMEMRSSYSLLLAYEVPSQGGETWFADTRSAYDDLPTAMKARIDGLEAEHSLWWSRKLAGFPLSEADVDARPKARHPLVLDQPATGRKALYIASHAIDIVGLPRDEGQALIRELIDFATQPQYIFSVKWQPGDLVIWDNLTSMHRGGDFDVRNERRDMRRTTVREGPPPADADDPFGAYFRASLDRPTA</sequence>
<keyword evidence="8" id="KW-1185">Reference proteome</keyword>
<dbReference type="Gene3D" id="3.60.130.10">
    <property type="entry name" value="Clavaminate synthase-like"/>
    <property type="match status" value="1"/>
</dbReference>
<feature type="domain" description="TauD/TfdA-like" evidence="6">
    <location>
        <begin position="5"/>
        <end position="278"/>
    </location>
</feature>
<comment type="caution">
    <text evidence="7">The sequence shown here is derived from an EMBL/GenBank/DDBJ whole genome shotgun (WGS) entry which is preliminary data.</text>
</comment>
<dbReference type="SUPFAM" id="SSF51197">
    <property type="entry name" value="Clavaminate synthase-like"/>
    <property type="match status" value="1"/>
</dbReference>
<keyword evidence="2" id="KW-0479">Metal-binding</keyword>
<dbReference type="PANTHER" id="PTHR43779">
    <property type="entry name" value="DIOXYGENASE RV0097-RELATED"/>
    <property type="match status" value="1"/>
</dbReference>
<keyword evidence="3 7" id="KW-0223">Dioxygenase</keyword>
<keyword evidence="4" id="KW-0560">Oxidoreductase</keyword>
<protein>
    <submittedName>
        <fullName evidence="7">TauD/TfdA family dioxygenase</fullName>
    </submittedName>
</protein>
<gene>
    <name evidence="7" type="ORF">NEE01_01720</name>
</gene>
<keyword evidence="5" id="KW-0408">Iron</keyword>
<reference evidence="7" key="1">
    <citation type="submission" date="2022-06" db="EMBL/GenBank/DDBJ databases">
        <title>Sphingomonas sp. nov. isolated from rhizosphere soil of tomato.</title>
        <authorList>
            <person name="Dong H."/>
            <person name="Gao R."/>
        </authorList>
    </citation>
    <scope>NUCLEOTIDE SEQUENCE</scope>
    <source>
        <strain evidence="7">MMSM24</strain>
    </source>
</reference>
<accession>A0AA42CSM9</accession>
<dbReference type="Proteomes" id="UP001165565">
    <property type="component" value="Unassembled WGS sequence"/>
</dbReference>
<dbReference type="Pfam" id="PF02668">
    <property type="entry name" value="TauD"/>
    <property type="match status" value="1"/>
</dbReference>
<dbReference type="EMBL" id="JANFAV010000001">
    <property type="protein sequence ID" value="MCW6533496.1"/>
    <property type="molecule type" value="Genomic_DNA"/>
</dbReference>
<dbReference type="GO" id="GO:0046872">
    <property type="term" value="F:metal ion binding"/>
    <property type="evidence" value="ECO:0007669"/>
    <property type="project" value="UniProtKB-KW"/>
</dbReference>
<dbReference type="InterPro" id="IPR042098">
    <property type="entry name" value="TauD-like_sf"/>
</dbReference>
<evidence type="ECO:0000313" key="8">
    <source>
        <dbReference type="Proteomes" id="UP001165565"/>
    </source>
</evidence>